<comment type="subcellular location">
    <subcellularLocation>
        <location evidence="1 4">Bacterial flagellum basal body</location>
    </subcellularLocation>
</comment>
<organism evidence="5 6">
    <name type="scientific">Iodidimonas nitroreducens</name>
    <dbReference type="NCBI Taxonomy" id="1236968"/>
    <lineage>
        <taxon>Bacteria</taxon>
        <taxon>Pseudomonadati</taxon>
        <taxon>Pseudomonadota</taxon>
        <taxon>Alphaproteobacteria</taxon>
        <taxon>Iodidimonadales</taxon>
        <taxon>Iodidimonadaceae</taxon>
        <taxon>Iodidimonas</taxon>
    </lineage>
</organism>
<dbReference type="GO" id="GO:0071973">
    <property type="term" value="P:bacterial-type flagellum-dependent cell motility"/>
    <property type="evidence" value="ECO:0007669"/>
    <property type="project" value="InterPro"/>
</dbReference>
<keyword evidence="6" id="KW-1185">Reference proteome</keyword>
<accession>A0A5A7N4W7</accession>
<name>A0A5A7N4W7_9PROT</name>
<comment type="caution">
    <text evidence="5">The sequence shown here is derived from an EMBL/GenBank/DDBJ whole genome shotgun (WGS) entry which is preliminary data.</text>
</comment>
<gene>
    <name evidence="4 5" type="primary">fliE</name>
    <name evidence="5" type="ORF">JCM17846_10150</name>
</gene>
<keyword evidence="3 4" id="KW-0975">Bacterial flagellum</keyword>
<dbReference type="PANTHER" id="PTHR34653:SF1">
    <property type="entry name" value="FLAGELLAR HOOK-BASAL BODY COMPLEX PROTEIN FLIE"/>
    <property type="match status" value="1"/>
</dbReference>
<keyword evidence="5" id="KW-0282">Flagellum</keyword>
<dbReference type="GO" id="GO:0009425">
    <property type="term" value="C:bacterial-type flagellum basal body"/>
    <property type="evidence" value="ECO:0007669"/>
    <property type="project" value="UniProtKB-SubCell"/>
</dbReference>
<dbReference type="EMBL" id="BKCN01000003">
    <property type="protein sequence ID" value="GER03333.1"/>
    <property type="molecule type" value="Genomic_DNA"/>
</dbReference>
<dbReference type="RefSeq" id="WP_042083022.1">
    <property type="nucleotide sequence ID" value="NZ_BKCN01000003.1"/>
</dbReference>
<evidence type="ECO:0000256" key="3">
    <source>
        <dbReference type="ARBA" id="ARBA00023143"/>
    </source>
</evidence>
<dbReference type="GO" id="GO:0003774">
    <property type="term" value="F:cytoskeletal motor activity"/>
    <property type="evidence" value="ECO:0007669"/>
    <property type="project" value="InterPro"/>
</dbReference>
<dbReference type="PANTHER" id="PTHR34653">
    <property type="match status" value="1"/>
</dbReference>
<comment type="similarity">
    <text evidence="2 4">Belongs to the FliE family.</text>
</comment>
<dbReference type="Proteomes" id="UP000324996">
    <property type="component" value="Unassembled WGS sequence"/>
</dbReference>
<evidence type="ECO:0000256" key="2">
    <source>
        <dbReference type="ARBA" id="ARBA00009272"/>
    </source>
</evidence>
<proteinExistence type="inferred from homology"/>
<sequence>MAITFLPVEHVAQAYNTAQSMGLDGPGAASFTDQNGVSFEDFMKAGVETAINRVRGSEAVTEAALRGKASVQEVVQSVMAADMTVQSVIAVRDRLVSAYQEILRMPI</sequence>
<dbReference type="GO" id="GO:0005198">
    <property type="term" value="F:structural molecule activity"/>
    <property type="evidence" value="ECO:0007669"/>
    <property type="project" value="InterPro"/>
</dbReference>
<keyword evidence="5" id="KW-0966">Cell projection</keyword>
<evidence type="ECO:0000313" key="6">
    <source>
        <dbReference type="Proteomes" id="UP000324996"/>
    </source>
</evidence>
<dbReference type="AlphaFoldDB" id="A0A5A7N4W7"/>
<protein>
    <recommendedName>
        <fullName evidence="4">Flagellar hook-basal body complex protein FliE</fullName>
    </recommendedName>
</protein>
<evidence type="ECO:0000256" key="1">
    <source>
        <dbReference type="ARBA" id="ARBA00004117"/>
    </source>
</evidence>
<reference evidence="5 6" key="1">
    <citation type="submission" date="2019-09" db="EMBL/GenBank/DDBJ databases">
        <title>NBRP : Genome information of microbial organism related human and environment.</title>
        <authorList>
            <person name="Hattori M."/>
            <person name="Oshima K."/>
            <person name="Inaba H."/>
            <person name="Suda W."/>
            <person name="Sakamoto M."/>
            <person name="Iino T."/>
            <person name="Kitahara M."/>
            <person name="Oshida Y."/>
            <person name="Iida T."/>
            <person name="Kudo T."/>
            <person name="Itoh T."/>
            <person name="Ohkuma M."/>
        </authorList>
    </citation>
    <scope>NUCLEOTIDE SEQUENCE [LARGE SCALE GENOMIC DNA]</scope>
    <source>
        <strain evidence="5 6">Q-1</strain>
    </source>
</reference>
<dbReference type="InterPro" id="IPR001624">
    <property type="entry name" value="FliE"/>
</dbReference>
<evidence type="ECO:0000313" key="5">
    <source>
        <dbReference type="EMBL" id="GER03333.1"/>
    </source>
</evidence>
<dbReference type="Pfam" id="PF02049">
    <property type="entry name" value="FliE"/>
    <property type="match status" value="1"/>
</dbReference>
<evidence type="ECO:0000256" key="4">
    <source>
        <dbReference type="HAMAP-Rule" id="MF_00724"/>
    </source>
</evidence>
<keyword evidence="5" id="KW-0969">Cilium</keyword>
<dbReference type="HAMAP" id="MF_00724">
    <property type="entry name" value="FliE"/>
    <property type="match status" value="1"/>
</dbReference>